<evidence type="ECO:0000313" key="1">
    <source>
        <dbReference type="EMBL" id="MBB4950252.1"/>
    </source>
</evidence>
<organism evidence="1 2">
    <name type="scientific">Kitasatospora gansuensis</name>
    <dbReference type="NCBI Taxonomy" id="258050"/>
    <lineage>
        <taxon>Bacteria</taxon>
        <taxon>Bacillati</taxon>
        <taxon>Actinomycetota</taxon>
        <taxon>Actinomycetes</taxon>
        <taxon>Kitasatosporales</taxon>
        <taxon>Streptomycetaceae</taxon>
        <taxon>Kitasatospora</taxon>
    </lineage>
</organism>
<keyword evidence="2" id="KW-1185">Reference proteome</keyword>
<reference evidence="1 2" key="1">
    <citation type="submission" date="2020-08" db="EMBL/GenBank/DDBJ databases">
        <title>Sequencing the genomes of 1000 actinobacteria strains.</title>
        <authorList>
            <person name="Klenk H.-P."/>
        </authorList>
    </citation>
    <scope>NUCLEOTIDE SEQUENCE [LARGE SCALE GENOMIC DNA]</scope>
    <source>
        <strain evidence="1 2">DSM 44786</strain>
    </source>
</reference>
<evidence type="ECO:0000313" key="2">
    <source>
        <dbReference type="Proteomes" id="UP000573327"/>
    </source>
</evidence>
<sequence>MRVEEFERFAAVASERLEFIAGEARTKPPGDGDHGAIIMWLLRQCMQHRPEHDLHIEQGIRVEQYRTGCARSDGVLAPVAHFAGQGEWADPAG</sequence>
<dbReference type="AlphaFoldDB" id="A0A7W7SH39"/>
<dbReference type="InterPro" id="IPR012296">
    <property type="entry name" value="Nuclease_put_TT1808"/>
</dbReference>
<dbReference type="RefSeq" id="WP_313068777.1">
    <property type="nucleotide sequence ID" value="NZ_JACHJR010000001.1"/>
</dbReference>
<dbReference type="Proteomes" id="UP000573327">
    <property type="component" value="Unassembled WGS sequence"/>
</dbReference>
<accession>A0A7W7SH39</accession>
<gene>
    <name evidence="1" type="ORF">F4556_005787</name>
</gene>
<proteinExistence type="predicted"/>
<protein>
    <submittedName>
        <fullName evidence="1">Uncharacterized protein</fullName>
    </submittedName>
</protein>
<name>A0A7W7SH39_9ACTN</name>
<comment type="caution">
    <text evidence="1">The sequence shown here is derived from an EMBL/GenBank/DDBJ whole genome shotgun (WGS) entry which is preliminary data.</text>
</comment>
<dbReference type="Gene3D" id="3.90.1570.10">
    <property type="entry name" value="tt1808, chain A"/>
    <property type="match status" value="1"/>
</dbReference>
<dbReference type="EMBL" id="JACHJR010000001">
    <property type="protein sequence ID" value="MBB4950252.1"/>
    <property type="molecule type" value="Genomic_DNA"/>
</dbReference>